<feature type="transmembrane region" description="Helical" evidence="2">
    <location>
        <begin position="6"/>
        <end position="22"/>
    </location>
</feature>
<sequence length="119" mass="13184">MTAGLLGLSLIFFVFIYTVSLIRSGKLSAHMAISWIIVEVAFLIIMISDNLRGTIRSFLGEQNAPYSLFLLGAIGMVFLMLESLTIISSLTSKLKQINQDLALATERIECLEKQRDSTP</sequence>
<evidence type="ECO:0000313" key="4">
    <source>
        <dbReference type="Proteomes" id="UP001057474"/>
    </source>
</evidence>
<keyword evidence="2" id="KW-1133">Transmembrane helix</keyword>
<feature type="transmembrane region" description="Helical" evidence="2">
    <location>
        <begin position="29"/>
        <end position="48"/>
    </location>
</feature>
<gene>
    <name evidence="3" type="ORF">J2N86_13195</name>
</gene>
<feature type="transmembrane region" description="Helical" evidence="2">
    <location>
        <begin position="68"/>
        <end position="87"/>
    </location>
</feature>
<name>A0ABY4Y7K3_9GAMM</name>
<keyword evidence="2" id="KW-0472">Membrane</keyword>
<dbReference type="Proteomes" id="UP001057474">
    <property type="component" value="Chromosome"/>
</dbReference>
<keyword evidence="4" id="KW-1185">Reference proteome</keyword>
<evidence type="ECO:0000256" key="2">
    <source>
        <dbReference type="SAM" id="Phobius"/>
    </source>
</evidence>
<proteinExistence type="predicted"/>
<keyword evidence="1" id="KW-0175">Coiled coil</keyword>
<dbReference type="InterPro" id="IPR019277">
    <property type="entry name" value="DUF2304"/>
</dbReference>
<reference evidence="3" key="1">
    <citation type="submission" date="2021-03" db="EMBL/GenBank/DDBJ databases">
        <title>Legionella lytica PCM 2298.</title>
        <authorList>
            <person name="Koper P."/>
        </authorList>
    </citation>
    <scope>NUCLEOTIDE SEQUENCE</scope>
    <source>
        <strain evidence="3">PCM 2298</strain>
    </source>
</reference>
<dbReference type="EMBL" id="CP071527">
    <property type="protein sequence ID" value="USQ13620.1"/>
    <property type="molecule type" value="Genomic_DNA"/>
</dbReference>
<accession>A0ABY4Y7K3</accession>
<dbReference type="RefSeq" id="WP_252579919.1">
    <property type="nucleotide sequence ID" value="NZ_CP071527.1"/>
</dbReference>
<feature type="coiled-coil region" evidence="1">
    <location>
        <begin position="87"/>
        <end position="114"/>
    </location>
</feature>
<evidence type="ECO:0000256" key="1">
    <source>
        <dbReference type="SAM" id="Coils"/>
    </source>
</evidence>
<keyword evidence="2" id="KW-0812">Transmembrane</keyword>
<organism evidence="3 4">
    <name type="scientific">Legionella lytica</name>
    <dbReference type="NCBI Taxonomy" id="96232"/>
    <lineage>
        <taxon>Bacteria</taxon>
        <taxon>Pseudomonadati</taxon>
        <taxon>Pseudomonadota</taxon>
        <taxon>Gammaproteobacteria</taxon>
        <taxon>Legionellales</taxon>
        <taxon>Legionellaceae</taxon>
        <taxon>Legionella</taxon>
    </lineage>
</organism>
<evidence type="ECO:0000313" key="3">
    <source>
        <dbReference type="EMBL" id="USQ13620.1"/>
    </source>
</evidence>
<protein>
    <submittedName>
        <fullName evidence="3">DUF2304 domain-containing protein</fullName>
    </submittedName>
</protein>
<dbReference type="Pfam" id="PF10066">
    <property type="entry name" value="DUF2304"/>
    <property type="match status" value="1"/>
</dbReference>